<organism evidence="1 2">
    <name type="scientific">Pyronema omphalodes (strain CBS 100304)</name>
    <name type="common">Pyronema confluens</name>
    <dbReference type="NCBI Taxonomy" id="1076935"/>
    <lineage>
        <taxon>Eukaryota</taxon>
        <taxon>Fungi</taxon>
        <taxon>Dikarya</taxon>
        <taxon>Ascomycota</taxon>
        <taxon>Pezizomycotina</taxon>
        <taxon>Pezizomycetes</taxon>
        <taxon>Pezizales</taxon>
        <taxon>Pyronemataceae</taxon>
        <taxon>Pyronema</taxon>
    </lineage>
</organism>
<evidence type="ECO:0000313" key="2">
    <source>
        <dbReference type="Proteomes" id="UP000018144"/>
    </source>
</evidence>
<accession>U4L8P1</accession>
<dbReference type="Proteomes" id="UP000018144">
    <property type="component" value="Unassembled WGS sequence"/>
</dbReference>
<protein>
    <submittedName>
        <fullName evidence="1">Uncharacterized protein</fullName>
    </submittedName>
</protein>
<dbReference type="AlphaFoldDB" id="U4L8P1"/>
<gene>
    <name evidence="1" type="ORF">PCON_12800</name>
</gene>
<evidence type="ECO:0000313" key="1">
    <source>
        <dbReference type="EMBL" id="CCX13207.1"/>
    </source>
</evidence>
<proteinExistence type="predicted"/>
<keyword evidence="2" id="KW-1185">Reference proteome</keyword>
<dbReference type="EMBL" id="HF935789">
    <property type="protein sequence ID" value="CCX13207.1"/>
    <property type="molecule type" value="Genomic_DNA"/>
</dbReference>
<sequence length="48" mass="5901">MYHFRESLIERSRTKIMVSVGYWMPAYLRMLARRIRTLQMAYNRFISG</sequence>
<reference evidence="1 2" key="1">
    <citation type="journal article" date="2013" name="PLoS Genet.">
        <title>The genome and development-dependent transcriptomes of Pyronema confluens: a window into fungal evolution.</title>
        <authorList>
            <person name="Traeger S."/>
            <person name="Altegoer F."/>
            <person name="Freitag M."/>
            <person name="Gabaldon T."/>
            <person name="Kempken F."/>
            <person name="Kumar A."/>
            <person name="Marcet-Houben M."/>
            <person name="Poggeler S."/>
            <person name="Stajich J.E."/>
            <person name="Nowrousian M."/>
        </authorList>
    </citation>
    <scope>NUCLEOTIDE SEQUENCE [LARGE SCALE GENOMIC DNA]</scope>
    <source>
        <strain evidence="2">CBS 100304</strain>
        <tissue evidence="1">Vegetative mycelium</tissue>
    </source>
</reference>
<name>U4L8P1_PYROM</name>